<accession>A0A6C0C7B5</accession>
<protein>
    <recommendedName>
        <fullName evidence="2">RING-type domain-containing protein</fullName>
    </recommendedName>
</protein>
<evidence type="ECO:0000259" key="2">
    <source>
        <dbReference type="PROSITE" id="PS50089"/>
    </source>
</evidence>
<feature type="compositionally biased region" description="Basic residues" evidence="1">
    <location>
        <begin position="20"/>
        <end position="40"/>
    </location>
</feature>
<dbReference type="PROSITE" id="PS50089">
    <property type="entry name" value="ZF_RING_2"/>
    <property type="match status" value="1"/>
</dbReference>
<feature type="domain" description="RING-type" evidence="2">
    <location>
        <begin position="54"/>
        <end position="96"/>
    </location>
</feature>
<name>A0A6C0C7B5_9ZZZZ</name>
<sequence>MVLKNKHNRDRVKDKVSGLAKKKIKSQYKGHKKENYKKKSNNSNNKVEIKFTECNICYETVEDTADNSIVCGGTKKHTICGDCKVKMVGSDCPMCRSHTVRAPIARDYNLPICQKLKKGKSPHISDISRMSPKNIRNNRRSGPYIEPFYYTTNRIIRQRRQAARNPSITYGSTIYQTSSEGNIMITGNYVTIYHSDGRVIKCTREEYEQKNIWDIWVDNDTVRRLYNGVIPDEEEYWNESDGEGDYIYLTDIDED</sequence>
<organism evidence="3">
    <name type="scientific">viral metagenome</name>
    <dbReference type="NCBI Taxonomy" id="1070528"/>
    <lineage>
        <taxon>unclassified sequences</taxon>
        <taxon>metagenomes</taxon>
        <taxon>organismal metagenomes</taxon>
    </lineage>
</organism>
<dbReference type="Gene3D" id="3.30.40.10">
    <property type="entry name" value="Zinc/RING finger domain, C3HC4 (zinc finger)"/>
    <property type="match status" value="1"/>
</dbReference>
<feature type="compositionally biased region" description="Basic residues" evidence="1">
    <location>
        <begin position="1"/>
        <end position="10"/>
    </location>
</feature>
<dbReference type="InterPro" id="IPR013083">
    <property type="entry name" value="Znf_RING/FYVE/PHD"/>
</dbReference>
<feature type="region of interest" description="Disordered" evidence="1">
    <location>
        <begin position="1"/>
        <end position="41"/>
    </location>
</feature>
<reference evidence="3" key="1">
    <citation type="journal article" date="2020" name="Nature">
        <title>Giant virus diversity and host interactions through global metagenomics.</title>
        <authorList>
            <person name="Schulz F."/>
            <person name="Roux S."/>
            <person name="Paez-Espino D."/>
            <person name="Jungbluth S."/>
            <person name="Walsh D.A."/>
            <person name="Denef V.J."/>
            <person name="McMahon K.D."/>
            <person name="Konstantinidis K.T."/>
            <person name="Eloe-Fadrosh E.A."/>
            <person name="Kyrpides N.C."/>
            <person name="Woyke T."/>
        </authorList>
    </citation>
    <scope>NUCLEOTIDE SEQUENCE</scope>
    <source>
        <strain evidence="3">GVMAG-M-3300020187-37</strain>
    </source>
</reference>
<evidence type="ECO:0000256" key="1">
    <source>
        <dbReference type="SAM" id="MobiDB-lite"/>
    </source>
</evidence>
<dbReference type="EMBL" id="MN739344">
    <property type="protein sequence ID" value="QHS99538.1"/>
    <property type="molecule type" value="Genomic_DNA"/>
</dbReference>
<evidence type="ECO:0000313" key="3">
    <source>
        <dbReference type="EMBL" id="QHS99538.1"/>
    </source>
</evidence>
<proteinExistence type="predicted"/>
<dbReference type="AlphaFoldDB" id="A0A6C0C7B5"/>
<dbReference type="SUPFAM" id="SSF57850">
    <property type="entry name" value="RING/U-box"/>
    <property type="match status" value="1"/>
</dbReference>
<dbReference type="InterPro" id="IPR001841">
    <property type="entry name" value="Znf_RING"/>
</dbReference>